<evidence type="ECO:0000256" key="5">
    <source>
        <dbReference type="ARBA" id="ARBA00022723"/>
    </source>
</evidence>
<evidence type="ECO:0000313" key="12">
    <source>
        <dbReference type="EMBL" id="KPD32380.1"/>
    </source>
</evidence>
<dbReference type="InterPro" id="IPR052038">
    <property type="entry name" value="Type-VII_TA_antitoxin"/>
</dbReference>
<dbReference type="GO" id="GO:0046872">
    <property type="term" value="F:metal ion binding"/>
    <property type="evidence" value="ECO:0007669"/>
    <property type="project" value="UniProtKB-KW"/>
</dbReference>
<dbReference type="EMBL" id="LJJR01000008">
    <property type="protein sequence ID" value="KPD32380.1"/>
    <property type="molecule type" value="Genomic_DNA"/>
</dbReference>
<gene>
    <name evidence="11" type="ORF">AN926_04400</name>
    <name evidence="12" type="ORF">AN926_04480</name>
</gene>
<dbReference type="PANTHER" id="PTHR33571">
    <property type="entry name" value="SSL8005 PROTEIN"/>
    <property type="match status" value="1"/>
</dbReference>
<name>A0A0N0ZP72_THESC</name>
<keyword evidence="6" id="KW-0547">Nucleotide-binding</keyword>
<dbReference type="PANTHER" id="PTHR33571:SF12">
    <property type="entry name" value="BSL3053 PROTEIN"/>
    <property type="match status" value="1"/>
</dbReference>
<evidence type="ECO:0000259" key="10">
    <source>
        <dbReference type="Pfam" id="PF01909"/>
    </source>
</evidence>
<dbReference type="InterPro" id="IPR043519">
    <property type="entry name" value="NT_sf"/>
</dbReference>
<comment type="caution">
    <text evidence="12">The sequence shown here is derived from an EMBL/GenBank/DDBJ whole genome shotgun (WGS) entry which is preliminary data.</text>
</comment>
<evidence type="ECO:0000256" key="7">
    <source>
        <dbReference type="ARBA" id="ARBA00022840"/>
    </source>
</evidence>
<evidence type="ECO:0000256" key="8">
    <source>
        <dbReference type="ARBA" id="ARBA00022842"/>
    </source>
</evidence>
<dbReference type="GO" id="GO:0005524">
    <property type="term" value="F:ATP binding"/>
    <property type="evidence" value="ECO:0007669"/>
    <property type="project" value="UniProtKB-KW"/>
</dbReference>
<evidence type="ECO:0000313" key="13">
    <source>
        <dbReference type="Proteomes" id="UP000053099"/>
    </source>
</evidence>
<comment type="cofactor">
    <cofactor evidence="1">
        <name>Mg(2+)</name>
        <dbReference type="ChEBI" id="CHEBI:18420"/>
    </cofactor>
</comment>
<evidence type="ECO:0000256" key="9">
    <source>
        <dbReference type="ARBA" id="ARBA00038276"/>
    </source>
</evidence>
<evidence type="ECO:0000313" key="11">
    <source>
        <dbReference type="EMBL" id="KPD32366.1"/>
    </source>
</evidence>
<sequence length="97" mass="10977">MGPEEVKARIGPYRAELRERFGVEALYLFGSSARGEAREGSDVDLLVRFSRPPGFLGYMGLKLFLEDLLGRPVDLVMEHTLRPEVRPFVEREALKVA</sequence>
<organism evidence="12 13">
    <name type="scientific">Thermus scotoductus</name>
    <dbReference type="NCBI Taxonomy" id="37636"/>
    <lineage>
        <taxon>Bacteria</taxon>
        <taxon>Thermotogati</taxon>
        <taxon>Deinococcota</taxon>
        <taxon>Deinococci</taxon>
        <taxon>Thermales</taxon>
        <taxon>Thermaceae</taxon>
        <taxon>Thermus</taxon>
    </lineage>
</organism>
<evidence type="ECO:0000256" key="6">
    <source>
        <dbReference type="ARBA" id="ARBA00022741"/>
    </source>
</evidence>
<accession>A0A0N0ZP72</accession>
<dbReference type="Pfam" id="PF01909">
    <property type="entry name" value="NTP_transf_2"/>
    <property type="match status" value="1"/>
</dbReference>
<keyword evidence="2" id="KW-1277">Toxin-antitoxin system</keyword>
<dbReference type="PATRIC" id="fig|37636.3.peg.2634"/>
<reference evidence="12 13" key="1">
    <citation type="submission" date="2015-09" db="EMBL/GenBank/DDBJ databases">
        <title>Draft genome sequence of Thermus scotoductus strain K1 isolated from a geothermal spring in Nagorno-Karabakh, Armenia.</title>
        <authorList>
            <person name="Saghatelyan A."/>
            <person name="Poghosyan L."/>
            <person name="Panosyan H."/>
            <person name="Birkeland N.-K."/>
        </authorList>
    </citation>
    <scope>NUCLEOTIDE SEQUENCE [LARGE SCALE GENOMIC DNA]</scope>
    <source>
        <strain evidence="12 13">K1</strain>
    </source>
</reference>
<evidence type="ECO:0000256" key="4">
    <source>
        <dbReference type="ARBA" id="ARBA00022695"/>
    </source>
</evidence>
<comment type="similarity">
    <text evidence="9">Belongs to the MntA antitoxin family.</text>
</comment>
<proteinExistence type="inferred from homology"/>
<dbReference type="AlphaFoldDB" id="A0A0N0ZP72"/>
<evidence type="ECO:0000256" key="1">
    <source>
        <dbReference type="ARBA" id="ARBA00001946"/>
    </source>
</evidence>
<dbReference type="EMBL" id="LJJR01000008">
    <property type="protein sequence ID" value="KPD32366.1"/>
    <property type="molecule type" value="Genomic_DNA"/>
</dbReference>
<protein>
    <submittedName>
        <fullName evidence="12">Nucleotidyltransferase</fullName>
    </submittedName>
</protein>
<dbReference type="InterPro" id="IPR002934">
    <property type="entry name" value="Polymerase_NTP_transf_dom"/>
</dbReference>
<dbReference type="Gene3D" id="3.30.460.10">
    <property type="entry name" value="Beta Polymerase, domain 2"/>
    <property type="match status" value="1"/>
</dbReference>
<dbReference type="CDD" id="cd05403">
    <property type="entry name" value="NT_KNTase_like"/>
    <property type="match status" value="1"/>
</dbReference>
<evidence type="ECO:0000256" key="2">
    <source>
        <dbReference type="ARBA" id="ARBA00022649"/>
    </source>
</evidence>
<dbReference type="Proteomes" id="UP000053099">
    <property type="component" value="Unassembled WGS sequence"/>
</dbReference>
<keyword evidence="7" id="KW-0067">ATP-binding</keyword>
<evidence type="ECO:0000256" key="3">
    <source>
        <dbReference type="ARBA" id="ARBA00022679"/>
    </source>
</evidence>
<dbReference type="SUPFAM" id="SSF81301">
    <property type="entry name" value="Nucleotidyltransferase"/>
    <property type="match status" value="1"/>
</dbReference>
<keyword evidence="3 12" id="KW-0808">Transferase</keyword>
<keyword evidence="8" id="KW-0460">Magnesium</keyword>
<keyword evidence="5" id="KW-0479">Metal-binding</keyword>
<dbReference type="GO" id="GO:0016779">
    <property type="term" value="F:nucleotidyltransferase activity"/>
    <property type="evidence" value="ECO:0007669"/>
    <property type="project" value="UniProtKB-KW"/>
</dbReference>
<feature type="domain" description="Polymerase nucleotidyl transferase" evidence="10">
    <location>
        <begin position="14"/>
        <end position="93"/>
    </location>
</feature>
<keyword evidence="4" id="KW-0548">Nucleotidyltransferase</keyword>